<reference evidence="2 3" key="2">
    <citation type="journal article" date="2013" name="Genome Announc.">
        <title>Genome Sequence of Growth-Improving Paenibacillus mucilaginosus Strain KNP414.</title>
        <authorList>
            <person name="Lu J.J."/>
            <person name="Wang J.F."/>
            <person name="Hu X.F."/>
        </authorList>
    </citation>
    <scope>NUCLEOTIDE SEQUENCE [LARGE SCALE GENOMIC DNA]</scope>
    <source>
        <strain evidence="2 3">KNP414</strain>
    </source>
</reference>
<feature type="region of interest" description="Disordered" evidence="1">
    <location>
        <begin position="1"/>
        <end position="38"/>
    </location>
</feature>
<evidence type="ECO:0000256" key="1">
    <source>
        <dbReference type="SAM" id="MobiDB-lite"/>
    </source>
</evidence>
<evidence type="ECO:0000313" key="3">
    <source>
        <dbReference type="Proteomes" id="UP000006620"/>
    </source>
</evidence>
<evidence type="ECO:0000313" key="2">
    <source>
        <dbReference type="EMBL" id="AEI40908.1"/>
    </source>
</evidence>
<dbReference type="PROSITE" id="PS51257">
    <property type="entry name" value="PROKAR_LIPOPROTEIN"/>
    <property type="match status" value="1"/>
</dbReference>
<dbReference type="Proteomes" id="UP000006620">
    <property type="component" value="Chromosome"/>
</dbReference>
<dbReference type="PATRIC" id="fig|1036673.3.peg.2115"/>
<dbReference type="KEGG" id="pms:KNP414_02347"/>
<name>F8F597_PAEMK</name>
<dbReference type="AlphaFoldDB" id="F8F597"/>
<gene>
    <name evidence="2" type="ordered locus">KNP414_02347</name>
</gene>
<dbReference type="HOGENOM" id="CLU_3330962_0_0_9"/>
<proteinExistence type="predicted"/>
<reference evidence="3" key="1">
    <citation type="submission" date="2011-06" db="EMBL/GenBank/DDBJ databases">
        <title>Complete genome sequence of Paenibacillus mucilaginosus KNP414.</title>
        <authorList>
            <person name="Wang J."/>
            <person name="Hu S."/>
            <person name="Hu X."/>
            <person name="Zhang B."/>
            <person name="Dong D."/>
            <person name="Zhang S."/>
            <person name="Zhao K."/>
            <person name="Wu D."/>
        </authorList>
    </citation>
    <scope>NUCLEOTIDE SEQUENCE [LARGE SCALE GENOMIC DNA]</scope>
    <source>
        <strain evidence="3">KNP414</strain>
    </source>
</reference>
<sequence>MQRSRDKQTGYTGGTAGSCGALFLSEGPASRHTNGISG</sequence>
<organism evidence="2 3">
    <name type="scientific">Paenibacillus mucilaginosus (strain KNP414)</name>
    <dbReference type="NCBI Taxonomy" id="1036673"/>
    <lineage>
        <taxon>Bacteria</taxon>
        <taxon>Bacillati</taxon>
        <taxon>Bacillota</taxon>
        <taxon>Bacilli</taxon>
        <taxon>Bacillales</taxon>
        <taxon>Paenibacillaceae</taxon>
        <taxon>Paenibacillus</taxon>
    </lineage>
</organism>
<accession>F8F597</accession>
<protein>
    <submittedName>
        <fullName evidence="2">Uncharacterized protein</fullName>
    </submittedName>
</protein>
<dbReference type="EMBL" id="CP002869">
    <property type="protein sequence ID" value="AEI40908.1"/>
    <property type="molecule type" value="Genomic_DNA"/>
</dbReference>